<sequence length="192" mass="20968">MKFVFACLRSAILFLFGLMFVATGCSGFIDAAMLLQARNWPVVAAHLDQCDAHMRYDKSGARWELTAAFSYGPGFTQHYEDTWTPADAPTYTRSAADSLGASEASGIMRRLCDAQAIATLRVSAAHPSLARRSEAVDAGDWKRDLGFGLFAVLGGLLLCAVGWSLFPRQPQPGKSMLGRTRIRESRARKTTT</sequence>
<feature type="region of interest" description="Disordered" evidence="1">
    <location>
        <begin position="172"/>
        <end position="192"/>
    </location>
</feature>
<dbReference type="AlphaFoldDB" id="A0A1G7PKJ4"/>
<reference evidence="3 4" key="1">
    <citation type="submission" date="2016-10" db="EMBL/GenBank/DDBJ databases">
        <authorList>
            <person name="de Groot N.N."/>
        </authorList>
    </citation>
    <scope>NUCLEOTIDE SEQUENCE [LARGE SCALE GENOMIC DNA]</scope>
    <source>
        <strain evidence="3 4">LMG 2247</strain>
    </source>
</reference>
<evidence type="ECO:0000256" key="1">
    <source>
        <dbReference type="SAM" id="MobiDB-lite"/>
    </source>
</evidence>
<feature type="compositionally biased region" description="Basic and acidic residues" evidence="1">
    <location>
        <begin position="181"/>
        <end position="192"/>
    </location>
</feature>
<evidence type="ECO:0000313" key="3">
    <source>
        <dbReference type="EMBL" id="SDF86664.1"/>
    </source>
</evidence>
<protein>
    <submittedName>
        <fullName evidence="3">Uncharacterized protein</fullName>
    </submittedName>
</protein>
<keyword evidence="2" id="KW-0812">Transmembrane</keyword>
<keyword evidence="2" id="KW-1133">Transmembrane helix</keyword>
<dbReference type="OrthoDB" id="6851580at2"/>
<dbReference type="PROSITE" id="PS51257">
    <property type="entry name" value="PROKAR_LIPOPROTEIN"/>
    <property type="match status" value="1"/>
</dbReference>
<feature type="transmembrane region" description="Helical" evidence="2">
    <location>
        <begin position="145"/>
        <end position="166"/>
    </location>
</feature>
<dbReference type="RefSeq" id="WP_090680971.1">
    <property type="nucleotide sequence ID" value="NZ_CADERL010000001.1"/>
</dbReference>
<accession>A0A1G7PKJ4</accession>
<evidence type="ECO:0000313" key="4">
    <source>
        <dbReference type="Proteomes" id="UP000199706"/>
    </source>
</evidence>
<evidence type="ECO:0000256" key="2">
    <source>
        <dbReference type="SAM" id="Phobius"/>
    </source>
</evidence>
<keyword evidence="2" id="KW-0472">Membrane</keyword>
<organism evidence="3 4">
    <name type="scientific">Paraburkholderia phenazinium</name>
    <dbReference type="NCBI Taxonomy" id="60549"/>
    <lineage>
        <taxon>Bacteria</taxon>
        <taxon>Pseudomonadati</taxon>
        <taxon>Pseudomonadota</taxon>
        <taxon>Betaproteobacteria</taxon>
        <taxon>Burkholderiales</taxon>
        <taxon>Burkholderiaceae</taxon>
        <taxon>Paraburkholderia</taxon>
    </lineage>
</organism>
<name>A0A1G7PKJ4_9BURK</name>
<dbReference type="Proteomes" id="UP000199706">
    <property type="component" value="Unassembled WGS sequence"/>
</dbReference>
<dbReference type="EMBL" id="FNCJ01000001">
    <property type="protein sequence ID" value="SDF86664.1"/>
    <property type="molecule type" value="Genomic_DNA"/>
</dbReference>
<gene>
    <name evidence="3" type="ORF">SAMN05216466_101342</name>
</gene>
<proteinExistence type="predicted"/>